<dbReference type="InterPro" id="IPR001123">
    <property type="entry name" value="LeuE-type"/>
</dbReference>
<feature type="transmembrane region" description="Helical" evidence="6">
    <location>
        <begin position="77"/>
        <end position="95"/>
    </location>
</feature>
<dbReference type="EMBL" id="CP021330">
    <property type="protein sequence ID" value="AVX03845.1"/>
    <property type="molecule type" value="Genomic_DNA"/>
</dbReference>
<evidence type="ECO:0000256" key="1">
    <source>
        <dbReference type="ARBA" id="ARBA00004651"/>
    </source>
</evidence>
<evidence type="ECO:0000256" key="5">
    <source>
        <dbReference type="ARBA" id="ARBA00023136"/>
    </source>
</evidence>
<evidence type="ECO:0000256" key="3">
    <source>
        <dbReference type="ARBA" id="ARBA00022692"/>
    </source>
</evidence>
<accession>A0A2R4MD37</accession>
<sequence length="212" mass="22745">MAWSEILTFTFVAALLVASPGPNGVLIAKTVPTSGKAAGFANVLGFITAFYLHGALAVLGISIILVQSAAAFTFVKYLGAAYLCWIGVKALYTAAKGVSAPAKVTPAKRKRTLRNAYFEGLLTNALNPKVSMFYLAAFPQFITVGETSAASSFLLIFIHSTMNAIWFGAMVLLFARLSRFARQSSFQRWLKGLTGVVFVGFGIKLASFRPNI</sequence>
<feature type="transmembrane region" description="Helical" evidence="6">
    <location>
        <begin position="153"/>
        <end position="177"/>
    </location>
</feature>
<evidence type="ECO:0000313" key="8">
    <source>
        <dbReference type="Proteomes" id="UP000258927"/>
    </source>
</evidence>
<dbReference type="Pfam" id="PF01810">
    <property type="entry name" value="LysE"/>
    <property type="match status" value="1"/>
</dbReference>
<dbReference type="STRING" id="1122213.GCA_000423365_01482"/>
<dbReference type="KEGG" id="mmyr:MXMO3_01314"/>
<evidence type="ECO:0000313" key="7">
    <source>
        <dbReference type="EMBL" id="AVX03845.1"/>
    </source>
</evidence>
<gene>
    <name evidence="7" type="ORF">MXMO3_01314</name>
</gene>
<dbReference type="AlphaFoldDB" id="A0A2R4MD37"/>
<name>A0A2R4MD37_9HYPH</name>
<dbReference type="PIRSF" id="PIRSF006324">
    <property type="entry name" value="LeuE"/>
    <property type="match status" value="1"/>
</dbReference>
<keyword evidence="8" id="KW-1185">Reference proteome</keyword>
<keyword evidence="5 6" id="KW-0472">Membrane</keyword>
<evidence type="ECO:0000256" key="4">
    <source>
        <dbReference type="ARBA" id="ARBA00022989"/>
    </source>
</evidence>
<feature type="transmembrane region" description="Helical" evidence="6">
    <location>
        <begin position="43"/>
        <end position="65"/>
    </location>
</feature>
<dbReference type="Proteomes" id="UP000258927">
    <property type="component" value="Chromosome"/>
</dbReference>
<comment type="subcellular location">
    <subcellularLocation>
        <location evidence="1">Cell membrane</location>
        <topology evidence="1">Multi-pass membrane protein</topology>
    </subcellularLocation>
</comment>
<dbReference type="GO" id="GO:0015171">
    <property type="term" value="F:amino acid transmembrane transporter activity"/>
    <property type="evidence" value="ECO:0007669"/>
    <property type="project" value="TreeGrafter"/>
</dbReference>
<keyword evidence="2" id="KW-1003">Cell membrane</keyword>
<organism evidence="7 8">
    <name type="scientific">Maritalea myrionectae</name>
    <dbReference type="NCBI Taxonomy" id="454601"/>
    <lineage>
        <taxon>Bacteria</taxon>
        <taxon>Pseudomonadati</taxon>
        <taxon>Pseudomonadota</taxon>
        <taxon>Alphaproteobacteria</taxon>
        <taxon>Hyphomicrobiales</taxon>
        <taxon>Devosiaceae</taxon>
        <taxon>Maritalea</taxon>
    </lineage>
</organism>
<evidence type="ECO:0000256" key="6">
    <source>
        <dbReference type="SAM" id="Phobius"/>
    </source>
</evidence>
<keyword evidence="4 6" id="KW-1133">Transmembrane helix</keyword>
<dbReference type="GO" id="GO:0005886">
    <property type="term" value="C:plasma membrane"/>
    <property type="evidence" value="ECO:0007669"/>
    <property type="project" value="UniProtKB-SubCell"/>
</dbReference>
<dbReference type="PANTHER" id="PTHR30086">
    <property type="entry name" value="ARGININE EXPORTER PROTEIN ARGO"/>
    <property type="match status" value="1"/>
</dbReference>
<dbReference type="RefSeq" id="WP_117395337.1">
    <property type="nucleotide sequence ID" value="NZ_CP021330.1"/>
</dbReference>
<evidence type="ECO:0000256" key="2">
    <source>
        <dbReference type="ARBA" id="ARBA00022475"/>
    </source>
</evidence>
<protein>
    <submittedName>
        <fullName evidence="7">Putative membrane protein YrhP</fullName>
    </submittedName>
</protein>
<dbReference type="PANTHER" id="PTHR30086:SF20">
    <property type="entry name" value="ARGININE EXPORTER PROTEIN ARGO-RELATED"/>
    <property type="match status" value="1"/>
</dbReference>
<proteinExistence type="predicted"/>
<keyword evidence="3 6" id="KW-0812">Transmembrane</keyword>
<reference evidence="7 8" key="1">
    <citation type="submission" date="2017-05" db="EMBL/GenBank/DDBJ databases">
        <title>Genome Analysis of Maritalea myrionectae HL2708#5.</title>
        <authorList>
            <consortium name="Cotde Inc.-PKNU"/>
            <person name="Jang D."/>
            <person name="Oh H.-M."/>
        </authorList>
    </citation>
    <scope>NUCLEOTIDE SEQUENCE [LARGE SCALE GENOMIC DNA]</scope>
    <source>
        <strain evidence="7 8">HL2708#5</strain>
    </source>
</reference>